<protein>
    <submittedName>
        <fullName evidence="2">Uncharacterized protein</fullName>
    </submittedName>
</protein>
<gene>
    <name evidence="2" type="ORF">CLV92_10772</name>
</gene>
<dbReference type="Proteomes" id="UP000239485">
    <property type="component" value="Unassembled WGS sequence"/>
</dbReference>
<evidence type="ECO:0000313" key="2">
    <source>
        <dbReference type="EMBL" id="PPK94569.1"/>
    </source>
</evidence>
<feature type="transmembrane region" description="Helical" evidence="1">
    <location>
        <begin position="94"/>
        <end position="114"/>
    </location>
</feature>
<dbReference type="OrthoDB" id="3790530at2"/>
<feature type="transmembrane region" description="Helical" evidence="1">
    <location>
        <begin position="12"/>
        <end position="34"/>
    </location>
</feature>
<feature type="transmembrane region" description="Helical" evidence="1">
    <location>
        <begin position="126"/>
        <end position="147"/>
    </location>
</feature>
<proteinExistence type="predicted"/>
<comment type="caution">
    <text evidence="2">The sequence shown here is derived from an EMBL/GenBank/DDBJ whole genome shotgun (WGS) entry which is preliminary data.</text>
</comment>
<keyword evidence="1" id="KW-1133">Transmembrane helix</keyword>
<organism evidence="2 3">
    <name type="scientific">Kineococcus xinjiangensis</name>
    <dbReference type="NCBI Taxonomy" id="512762"/>
    <lineage>
        <taxon>Bacteria</taxon>
        <taxon>Bacillati</taxon>
        <taxon>Actinomycetota</taxon>
        <taxon>Actinomycetes</taxon>
        <taxon>Kineosporiales</taxon>
        <taxon>Kineosporiaceae</taxon>
        <taxon>Kineococcus</taxon>
    </lineage>
</organism>
<evidence type="ECO:0000256" key="1">
    <source>
        <dbReference type="SAM" id="Phobius"/>
    </source>
</evidence>
<evidence type="ECO:0000313" key="3">
    <source>
        <dbReference type="Proteomes" id="UP000239485"/>
    </source>
</evidence>
<dbReference type="RefSeq" id="WP_104432892.1">
    <property type="nucleotide sequence ID" value="NZ_PTJD01000007.1"/>
</dbReference>
<reference evidence="2 3" key="1">
    <citation type="submission" date="2018-02" db="EMBL/GenBank/DDBJ databases">
        <title>Genomic Encyclopedia of Archaeal and Bacterial Type Strains, Phase II (KMG-II): from individual species to whole genera.</title>
        <authorList>
            <person name="Goeker M."/>
        </authorList>
    </citation>
    <scope>NUCLEOTIDE SEQUENCE [LARGE SCALE GENOMIC DNA]</scope>
    <source>
        <strain evidence="2 3">DSM 22857</strain>
    </source>
</reference>
<keyword evidence="1" id="KW-0472">Membrane</keyword>
<sequence>MDSTQGSGARRAGRWILDLALLGALASAVVMALAGRWEETVRFVLVTAAIGAARGAEVPAPFGAAFSVFILLAMWASAQHWYRELPQFDALVHFLTPGSVAAVAYFVLVQMRLLPDGREFPEGLRGWAPVAWVTGVGVTVAVVWEFYEWIVEQIAPQGMIVGYTDTVVDLFAGMLGSLVAGALVLRWSRNHARERTLSRV</sequence>
<dbReference type="AlphaFoldDB" id="A0A2S6IK36"/>
<dbReference type="Pfam" id="PF09997">
    <property type="entry name" value="DUF2238"/>
    <property type="match status" value="1"/>
</dbReference>
<dbReference type="EMBL" id="PTJD01000007">
    <property type="protein sequence ID" value="PPK94569.1"/>
    <property type="molecule type" value="Genomic_DNA"/>
</dbReference>
<accession>A0A2S6IK36</accession>
<dbReference type="InterPro" id="IPR014509">
    <property type="entry name" value="YjdF-like"/>
</dbReference>
<keyword evidence="1" id="KW-0812">Transmembrane</keyword>
<name>A0A2S6IK36_9ACTN</name>
<keyword evidence="3" id="KW-1185">Reference proteome</keyword>
<feature type="transmembrane region" description="Helical" evidence="1">
    <location>
        <begin position="63"/>
        <end position="82"/>
    </location>
</feature>
<feature type="transmembrane region" description="Helical" evidence="1">
    <location>
        <begin position="167"/>
        <end position="185"/>
    </location>
</feature>